<evidence type="ECO:0000313" key="2">
    <source>
        <dbReference type="Proteomes" id="UP000632339"/>
    </source>
</evidence>
<dbReference type="Proteomes" id="UP000632339">
    <property type="component" value="Unassembled WGS sequence"/>
</dbReference>
<dbReference type="RefSeq" id="WP_019940387.1">
    <property type="nucleotide sequence ID" value="NZ_BMLI01000002.1"/>
</dbReference>
<name>A0ABQ2I724_9BACT</name>
<evidence type="ECO:0008006" key="3">
    <source>
        <dbReference type="Google" id="ProtNLM"/>
    </source>
</evidence>
<comment type="caution">
    <text evidence="1">The sequence shown here is derived from an EMBL/GenBank/DDBJ whole genome shotgun (WGS) entry which is preliminary data.</text>
</comment>
<proteinExistence type="predicted"/>
<dbReference type="EMBL" id="BMLI01000002">
    <property type="protein sequence ID" value="GGN00139.1"/>
    <property type="molecule type" value="Genomic_DNA"/>
</dbReference>
<gene>
    <name evidence="1" type="ORF">GCM10010967_37860</name>
</gene>
<keyword evidence="2" id="KW-1185">Reference proteome</keyword>
<protein>
    <recommendedName>
        <fullName evidence="3">DUF4136 domain-containing protein</fullName>
    </recommendedName>
</protein>
<reference evidence="2" key="1">
    <citation type="journal article" date="2019" name="Int. J. Syst. Evol. Microbiol.">
        <title>The Global Catalogue of Microorganisms (GCM) 10K type strain sequencing project: providing services to taxonomists for standard genome sequencing and annotation.</title>
        <authorList>
            <consortium name="The Broad Institute Genomics Platform"/>
            <consortium name="The Broad Institute Genome Sequencing Center for Infectious Disease"/>
            <person name="Wu L."/>
            <person name="Ma J."/>
        </authorList>
    </citation>
    <scope>NUCLEOTIDE SEQUENCE [LARGE SCALE GENOMIC DNA]</scope>
    <source>
        <strain evidence="2">CGMCC 1.6375</strain>
    </source>
</reference>
<accession>A0ABQ2I724</accession>
<evidence type="ECO:0000313" key="1">
    <source>
        <dbReference type="EMBL" id="GGN00139.1"/>
    </source>
</evidence>
<sequence>MAKLGLFLTYWLFLKGCVGPLHDHNFALNNADGRYIMTALIDITQGRAIPVERAAEKRLVRITWIPTDSINNYDSVFLDQSYFYRFKFYDVNENETLSFQAAPGGVGYDEKHYQESQWLTISDSTGILVVLERDSGRGVTTRLMISNIMKSTSYREDLDTIRYIYRMKFN</sequence>
<organism evidence="1 2">
    <name type="scientific">Dyadobacter beijingensis</name>
    <dbReference type="NCBI Taxonomy" id="365489"/>
    <lineage>
        <taxon>Bacteria</taxon>
        <taxon>Pseudomonadati</taxon>
        <taxon>Bacteroidota</taxon>
        <taxon>Cytophagia</taxon>
        <taxon>Cytophagales</taxon>
        <taxon>Spirosomataceae</taxon>
        <taxon>Dyadobacter</taxon>
    </lineage>
</organism>